<dbReference type="AlphaFoldDB" id="A0AAE3VQ74"/>
<feature type="domain" description="Plastocyanin-like" evidence="5">
    <location>
        <begin position="360"/>
        <end position="462"/>
    </location>
</feature>
<feature type="chain" id="PRO_5041975483" evidence="3">
    <location>
        <begin position="29"/>
        <end position="463"/>
    </location>
</feature>
<sequence>MTDVTRRGFNTLLAGGLTAAALPTPILAAPSAVDLTAEPGMARLVPDDFPETAVWGYGGTVPGPTIRVRQGETISRRFLNRLPQPSTVHWHGVRIDNAMDGVPDLTQSPVASGEAFHYDFRAPDAGTYWYHPHNRSWEQMARGLSGALIVEEPEGAPEVDLDEVLLIDDWRLTDTAQIAQDFDNMHDWAHLGRVGNWITVNGSGRWRKAVERNARLRLRLVNTANARIFELNTPGLEGWVVALDGMPLETPRPLGGLVLAPAQRADLIVDVVAEDSSEALLTSRDRDGEYKIATFVVEGESRPERMSSPDPLPANPVAALGRLDDARKVDLTMEGGAMGGMRGAMMGGRMMGMREMARAGKVWAFNGRADMPADPLVAADRGETIRIAMVNDTGWPHAMHLHGHHFRQIGAGGAPGPLRDTLLVEPGDTAEIAFVADNPGDWLLHCHMLEHSAGGMMTWLRVT</sequence>
<name>A0AAE3VQ74_9HYPH</name>
<dbReference type="PANTHER" id="PTHR11709">
    <property type="entry name" value="MULTI-COPPER OXIDASE"/>
    <property type="match status" value="1"/>
</dbReference>
<dbReference type="CDD" id="cd13861">
    <property type="entry name" value="CuRO_1_CumA_like"/>
    <property type="match status" value="1"/>
</dbReference>
<evidence type="ECO:0000256" key="1">
    <source>
        <dbReference type="ARBA" id="ARBA00022723"/>
    </source>
</evidence>
<dbReference type="GO" id="GO:0016491">
    <property type="term" value="F:oxidoreductase activity"/>
    <property type="evidence" value="ECO:0007669"/>
    <property type="project" value="UniProtKB-KW"/>
</dbReference>
<feature type="signal peptide" evidence="3">
    <location>
        <begin position="1"/>
        <end position="28"/>
    </location>
</feature>
<dbReference type="Proteomes" id="UP001229244">
    <property type="component" value="Unassembled WGS sequence"/>
</dbReference>
<dbReference type="PROSITE" id="PS51318">
    <property type="entry name" value="TAT"/>
    <property type="match status" value="1"/>
</dbReference>
<comment type="caution">
    <text evidence="7">The sequence shown here is derived from an EMBL/GenBank/DDBJ whole genome shotgun (WGS) entry which is preliminary data.</text>
</comment>
<protein>
    <submittedName>
        <fullName evidence="7">FtsP/CotA-like multicopper oxidase with cupredoxin domain</fullName>
    </submittedName>
</protein>
<dbReference type="InterPro" id="IPR045087">
    <property type="entry name" value="Cu-oxidase_fam"/>
</dbReference>
<dbReference type="Pfam" id="PF07731">
    <property type="entry name" value="Cu-oxidase_2"/>
    <property type="match status" value="1"/>
</dbReference>
<dbReference type="InterPro" id="IPR011706">
    <property type="entry name" value="Cu-oxidase_C"/>
</dbReference>
<keyword evidence="2" id="KW-0560">Oxidoreductase</keyword>
<feature type="domain" description="Plastocyanin-like" evidence="6">
    <location>
        <begin position="45"/>
        <end position="154"/>
    </location>
</feature>
<evidence type="ECO:0000313" key="8">
    <source>
        <dbReference type="Proteomes" id="UP001229244"/>
    </source>
</evidence>
<gene>
    <name evidence="7" type="ORF">J2S73_002749</name>
</gene>
<evidence type="ECO:0000259" key="4">
    <source>
        <dbReference type="Pfam" id="PF00394"/>
    </source>
</evidence>
<dbReference type="InterPro" id="IPR011707">
    <property type="entry name" value="Cu-oxidase-like_N"/>
</dbReference>
<dbReference type="Pfam" id="PF00394">
    <property type="entry name" value="Cu-oxidase"/>
    <property type="match status" value="1"/>
</dbReference>
<evidence type="ECO:0000259" key="5">
    <source>
        <dbReference type="Pfam" id="PF07731"/>
    </source>
</evidence>
<accession>A0AAE3VQ74</accession>
<reference evidence="7" key="1">
    <citation type="submission" date="2023-07" db="EMBL/GenBank/DDBJ databases">
        <title>Genomic Encyclopedia of Type Strains, Phase IV (KMG-IV): sequencing the most valuable type-strain genomes for metagenomic binning, comparative biology and taxonomic classification.</title>
        <authorList>
            <person name="Goeker M."/>
        </authorList>
    </citation>
    <scope>NUCLEOTIDE SEQUENCE</scope>
    <source>
        <strain evidence="7">DSM 21202</strain>
    </source>
</reference>
<dbReference type="InterPro" id="IPR008972">
    <property type="entry name" value="Cupredoxin"/>
</dbReference>
<dbReference type="Pfam" id="PF07732">
    <property type="entry name" value="Cu-oxidase_3"/>
    <property type="match status" value="1"/>
</dbReference>
<dbReference type="PANTHER" id="PTHR11709:SF2">
    <property type="entry name" value="MULTICOPPER OXIDASE LPR1"/>
    <property type="match status" value="1"/>
</dbReference>
<dbReference type="EMBL" id="JAUSUL010000002">
    <property type="protein sequence ID" value="MDQ0316292.1"/>
    <property type="molecule type" value="Genomic_DNA"/>
</dbReference>
<dbReference type="SUPFAM" id="SSF49503">
    <property type="entry name" value="Cupredoxins"/>
    <property type="match status" value="3"/>
</dbReference>
<keyword evidence="3" id="KW-0732">Signal</keyword>
<dbReference type="InterPro" id="IPR001117">
    <property type="entry name" value="Cu-oxidase_2nd"/>
</dbReference>
<dbReference type="RefSeq" id="WP_306886119.1">
    <property type="nucleotide sequence ID" value="NZ_JAUSUL010000002.1"/>
</dbReference>
<dbReference type="PROSITE" id="PS00080">
    <property type="entry name" value="MULTICOPPER_OXIDASE2"/>
    <property type="match status" value="1"/>
</dbReference>
<dbReference type="GO" id="GO:0005507">
    <property type="term" value="F:copper ion binding"/>
    <property type="evidence" value="ECO:0007669"/>
    <property type="project" value="InterPro"/>
</dbReference>
<proteinExistence type="predicted"/>
<keyword evidence="1" id="KW-0479">Metal-binding</keyword>
<keyword evidence="8" id="KW-1185">Reference proteome</keyword>
<evidence type="ECO:0000256" key="3">
    <source>
        <dbReference type="SAM" id="SignalP"/>
    </source>
</evidence>
<dbReference type="Gene3D" id="2.60.40.420">
    <property type="entry name" value="Cupredoxins - blue copper proteins"/>
    <property type="match status" value="3"/>
</dbReference>
<evidence type="ECO:0000313" key="7">
    <source>
        <dbReference type="EMBL" id="MDQ0316292.1"/>
    </source>
</evidence>
<dbReference type="InterPro" id="IPR002355">
    <property type="entry name" value="Cu_oxidase_Cu_BS"/>
</dbReference>
<evidence type="ECO:0000256" key="2">
    <source>
        <dbReference type="ARBA" id="ARBA00023002"/>
    </source>
</evidence>
<feature type="domain" description="Plastocyanin-like" evidence="4">
    <location>
        <begin position="164"/>
        <end position="271"/>
    </location>
</feature>
<organism evidence="7 8">
    <name type="scientific">Amorphus orientalis</name>
    <dbReference type="NCBI Taxonomy" id="649198"/>
    <lineage>
        <taxon>Bacteria</taxon>
        <taxon>Pseudomonadati</taxon>
        <taxon>Pseudomonadota</taxon>
        <taxon>Alphaproteobacteria</taxon>
        <taxon>Hyphomicrobiales</taxon>
        <taxon>Amorphaceae</taxon>
        <taxon>Amorphus</taxon>
    </lineage>
</organism>
<evidence type="ECO:0000259" key="6">
    <source>
        <dbReference type="Pfam" id="PF07732"/>
    </source>
</evidence>
<dbReference type="InterPro" id="IPR006311">
    <property type="entry name" value="TAT_signal"/>
</dbReference>